<gene>
    <name evidence="3" type="ORF">ACFQ4L_07375</name>
</gene>
<evidence type="ECO:0000313" key="4">
    <source>
        <dbReference type="Proteomes" id="UP001597244"/>
    </source>
</evidence>
<comment type="caution">
    <text evidence="3">The sequence shown here is derived from an EMBL/GenBank/DDBJ whole genome shotgun (WGS) entry which is preliminary data.</text>
</comment>
<reference evidence="4" key="1">
    <citation type="journal article" date="2019" name="Int. J. Syst. Evol. Microbiol.">
        <title>The Global Catalogue of Microorganisms (GCM) 10K type strain sequencing project: providing services to taxonomists for standard genome sequencing and annotation.</title>
        <authorList>
            <consortium name="The Broad Institute Genomics Platform"/>
            <consortium name="The Broad Institute Genome Sequencing Center for Infectious Disease"/>
            <person name="Wu L."/>
            <person name="Ma J."/>
        </authorList>
    </citation>
    <scope>NUCLEOTIDE SEQUENCE [LARGE SCALE GENOMIC DNA]</scope>
    <source>
        <strain evidence="4">CCM 8951</strain>
    </source>
</reference>
<dbReference type="RefSeq" id="WP_125578526.1">
    <property type="nucleotide sequence ID" value="NZ_JBHTOF010000088.1"/>
</dbReference>
<protein>
    <submittedName>
        <fullName evidence="3">Uncharacterized protein</fullName>
    </submittedName>
</protein>
<keyword evidence="2" id="KW-1133">Transmembrane helix</keyword>
<name>A0ABW4DQ88_9LACO</name>
<evidence type="ECO:0000313" key="3">
    <source>
        <dbReference type="EMBL" id="MFD1465878.1"/>
    </source>
</evidence>
<feature type="transmembrane region" description="Helical" evidence="2">
    <location>
        <begin position="20"/>
        <end position="39"/>
    </location>
</feature>
<accession>A0ABW4DQ88</accession>
<organism evidence="3 4">
    <name type="scientific">Lapidilactobacillus mulanensis</name>
    <dbReference type="NCBI Taxonomy" id="2485999"/>
    <lineage>
        <taxon>Bacteria</taxon>
        <taxon>Bacillati</taxon>
        <taxon>Bacillota</taxon>
        <taxon>Bacilli</taxon>
        <taxon>Lactobacillales</taxon>
        <taxon>Lactobacillaceae</taxon>
        <taxon>Lapidilactobacillus</taxon>
    </lineage>
</organism>
<evidence type="ECO:0000256" key="2">
    <source>
        <dbReference type="SAM" id="Phobius"/>
    </source>
</evidence>
<sequence>MGQFYSVVSQAWQFIFRHMLLPVTLWIVFFIVLILYVFYRKYLRYAQIRNLRRRKYRLRHLIVSTRWVLLFMILLLVGTLTYGHSVKQTDVSAQVQVATVKKKTTSKIASKSIKNSSKSKSTKKSTSSKQASNKSTSSKAEGVTAERSVAIVKGYYESHPDDQAAVAKEYRFLKKTTDKFDSQVFLVGGFNDTGTTSDPIHEYQVHLDGKFDILY</sequence>
<dbReference type="EMBL" id="JBHTOF010000088">
    <property type="protein sequence ID" value="MFD1465878.1"/>
    <property type="molecule type" value="Genomic_DNA"/>
</dbReference>
<feature type="region of interest" description="Disordered" evidence="1">
    <location>
        <begin position="110"/>
        <end position="140"/>
    </location>
</feature>
<keyword evidence="4" id="KW-1185">Reference proteome</keyword>
<proteinExistence type="predicted"/>
<feature type="transmembrane region" description="Helical" evidence="2">
    <location>
        <begin position="60"/>
        <end position="82"/>
    </location>
</feature>
<evidence type="ECO:0000256" key="1">
    <source>
        <dbReference type="SAM" id="MobiDB-lite"/>
    </source>
</evidence>
<dbReference type="Proteomes" id="UP001597244">
    <property type="component" value="Unassembled WGS sequence"/>
</dbReference>
<keyword evidence="2" id="KW-0472">Membrane</keyword>
<keyword evidence="2" id="KW-0812">Transmembrane</keyword>